<feature type="region of interest" description="Disordered" evidence="9">
    <location>
        <begin position="44"/>
        <end position="90"/>
    </location>
</feature>
<dbReference type="SMART" id="SM01128">
    <property type="entry name" value="DDRGK"/>
    <property type="match status" value="1"/>
</dbReference>
<accession>A0AAD4NF62</accession>
<comment type="similarity">
    <text evidence="2">Belongs to the DDRGK1 family.</text>
</comment>
<protein>
    <recommendedName>
        <fullName evidence="3">DDRGK domain-containing protein 1</fullName>
    </recommendedName>
</protein>
<comment type="caution">
    <text evidence="11">The sequence shown here is derived from an EMBL/GenBank/DDBJ whole genome shotgun (WGS) entry which is preliminary data.</text>
</comment>
<evidence type="ECO:0000256" key="1">
    <source>
        <dbReference type="ARBA" id="ARBA00004389"/>
    </source>
</evidence>
<dbReference type="GO" id="GO:0005789">
    <property type="term" value="C:endoplasmic reticulum membrane"/>
    <property type="evidence" value="ECO:0007669"/>
    <property type="project" value="UniProtKB-SubCell"/>
</dbReference>
<feature type="compositionally biased region" description="Acidic residues" evidence="9">
    <location>
        <begin position="72"/>
        <end position="81"/>
    </location>
</feature>
<keyword evidence="6" id="KW-0256">Endoplasmic reticulum</keyword>
<evidence type="ECO:0000256" key="10">
    <source>
        <dbReference type="SAM" id="Phobius"/>
    </source>
</evidence>
<dbReference type="PANTHER" id="PTHR48176:SF1">
    <property type="entry name" value="DDRGK DOMAIN-CONTAINING PROTEIN 1"/>
    <property type="match status" value="1"/>
</dbReference>
<keyword evidence="12" id="KW-1185">Reference proteome</keyword>
<dbReference type="Pfam" id="PF09756">
    <property type="entry name" value="DDRGK"/>
    <property type="match status" value="1"/>
</dbReference>
<dbReference type="EMBL" id="JAKKPZ010000002">
    <property type="protein sequence ID" value="KAI1725261.1"/>
    <property type="molecule type" value="Genomic_DNA"/>
</dbReference>
<gene>
    <name evidence="11" type="ORF">DdX_01913</name>
</gene>
<evidence type="ECO:0000256" key="5">
    <source>
        <dbReference type="ARBA" id="ARBA00022786"/>
    </source>
</evidence>
<dbReference type="InterPro" id="IPR019153">
    <property type="entry name" value="DDRGK_dom-contain"/>
</dbReference>
<keyword evidence="7 10" id="KW-1133">Transmembrane helix</keyword>
<organism evidence="11 12">
    <name type="scientific">Ditylenchus destructor</name>
    <dbReference type="NCBI Taxonomy" id="166010"/>
    <lineage>
        <taxon>Eukaryota</taxon>
        <taxon>Metazoa</taxon>
        <taxon>Ecdysozoa</taxon>
        <taxon>Nematoda</taxon>
        <taxon>Chromadorea</taxon>
        <taxon>Rhabditida</taxon>
        <taxon>Tylenchina</taxon>
        <taxon>Tylenchomorpha</taxon>
        <taxon>Sphaerularioidea</taxon>
        <taxon>Anguinidae</taxon>
        <taxon>Anguininae</taxon>
        <taxon>Ditylenchus</taxon>
    </lineage>
</organism>
<dbReference type="SUPFAM" id="SSF46785">
    <property type="entry name" value="Winged helix' DNA-binding domain"/>
    <property type="match status" value="1"/>
</dbReference>
<feature type="region of interest" description="Disordered" evidence="9">
    <location>
        <begin position="102"/>
        <end position="129"/>
    </location>
</feature>
<dbReference type="InterPro" id="IPR036388">
    <property type="entry name" value="WH-like_DNA-bd_sf"/>
</dbReference>
<proteinExistence type="inferred from homology"/>
<evidence type="ECO:0000313" key="12">
    <source>
        <dbReference type="Proteomes" id="UP001201812"/>
    </source>
</evidence>
<evidence type="ECO:0000256" key="3">
    <source>
        <dbReference type="ARBA" id="ARBA00018218"/>
    </source>
</evidence>
<evidence type="ECO:0000256" key="6">
    <source>
        <dbReference type="ARBA" id="ARBA00022824"/>
    </source>
</evidence>
<evidence type="ECO:0000256" key="9">
    <source>
        <dbReference type="SAM" id="MobiDB-lite"/>
    </source>
</evidence>
<keyword evidence="4 10" id="KW-0812">Transmembrane</keyword>
<keyword evidence="5" id="KW-0833">Ubl conjugation pathway</keyword>
<evidence type="ECO:0000256" key="8">
    <source>
        <dbReference type="ARBA" id="ARBA00023136"/>
    </source>
</evidence>
<dbReference type="Gene3D" id="1.10.10.10">
    <property type="entry name" value="Winged helix-like DNA-binding domain superfamily/Winged helix DNA-binding domain"/>
    <property type="match status" value="1"/>
</dbReference>
<dbReference type="FunFam" id="1.10.10.10:FF:000143">
    <property type="entry name" value="DDRGK domain-containing protein 1"/>
    <property type="match status" value="1"/>
</dbReference>
<dbReference type="InterPro" id="IPR036390">
    <property type="entry name" value="WH_DNA-bd_sf"/>
</dbReference>
<dbReference type="AlphaFoldDB" id="A0AAD4NF62"/>
<name>A0AAD4NF62_9BILA</name>
<feature type="transmembrane region" description="Helical" evidence="10">
    <location>
        <begin position="6"/>
        <end position="28"/>
    </location>
</feature>
<evidence type="ECO:0000313" key="11">
    <source>
        <dbReference type="EMBL" id="KAI1725261.1"/>
    </source>
</evidence>
<dbReference type="Proteomes" id="UP001201812">
    <property type="component" value="Unassembled WGS sequence"/>
</dbReference>
<comment type="subcellular location">
    <subcellularLocation>
        <location evidence="1">Endoplasmic reticulum membrane</location>
        <topology evidence="1">Single-pass membrane protein</topology>
    </subcellularLocation>
</comment>
<keyword evidence="8 10" id="KW-0472">Membrane</keyword>
<evidence type="ECO:0000256" key="2">
    <source>
        <dbReference type="ARBA" id="ARBA00009829"/>
    </source>
</evidence>
<evidence type="ECO:0000256" key="7">
    <source>
        <dbReference type="ARBA" id="ARBA00022989"/>
    </source>
</evidence>
<evidence type="ECO:0000256" key="4">
    <source>
        <dbReference type="ARBA" id="ARBA00022692"/>
    </source>
</evidence>
<reference evidence="11" key="1">
    <citation type="submission" date="2022-01" db="EMBL/GenBank/DDBJ databases">
        <title>Genome Sequence Resource for Two Populations of Ditylenchus destructor, the Migratory Endoparasitic Phytonematode.</title>
        <authorList>
            <person name="Zhang H."/>
            <person name="Lin R."/>
            <person name="Xie B."/>
        </authorList>
    </citation>
    <scope>NUCLEOTIDE SEQUENCE</scope>
    <source>
        <strain evidence="11">BazhouSP</strain>
    </source>
</reference>
<dbReference type="GO" id="GO:0044389">
    <property type="term" value="F:ubiquitin-like protein ligase binding"/>
    <property type="evidence" value="ECO:0007669"/>
    <property type="project" value="TreeGrafter"/>
</dbReference>
<sequence>MDGLFFLSAGFLCALFSIIAGFVVKLWLDERNAVRRRDALAAMGVEQQATPRNEAQRRSPIIEEVEPQSASNDEENYDGEVPDFPANDPKIGKKKLAKLQAKAEAKARREAEQSERLERKRQQEIKEKQEEAERLLKEEEEQKRKELLRAEKEERERKEMEEYKMLKESFNVEEQGFDVMDEESSENLIKSFIEYIQQKKVVHVDELASHFGLSSEEVVNRLETFIDEKLITGVFDDRGKFVYVTDEELQAVAKFINQRGRVTLQELVEYSNRLISLESSTTTTECH</sequence>
<dbReference type="InterPro" id="IPR050899">
    <property type="entry name" value="DDRGK_domain-containing"/>
</dbReference>
<dbReference type="PANTHER" id="PTHR48176">
    <property type="entry name" value="DDRGK DOMAIN-CONTAINING PROTEIN 1"/>
    <property type="match status" value="1"/>
</dbReference>